<dbReference type="CDD" id="cd12148">
    <property type="entry name" value="fungal_TF_MHR"/>
    <property type="match status" value="1"/>
</dbReference>
<dbReference type="InterPro" id="IPR001138">
    <property type="entry name" value="Zn2Cys6_DnaBD"/>
</dbReference>
<dbReference type="Gene3D" id="4.10.240.10">
    <property type="entry name" value="Zn(2)-C6 fungal-type DNA-binding domain"/>
    <property type="match status" value="1"/>
</dbReference>
<evidence type="ECO:0000256" key="3">
    <source>
        <dbReference type="ARBA" id="ARBA00023163"/>
    </source>
</evidence>
<dbReference type="GO" id="GO:0000981">
    <property type="term" value="F:DNA-binding transcription factor activity, RNA polymerase II-specific"/>
    <property type="evidence" value="ECO:0007669"/>
    <property type="project" value="InterPro"/>
</dbReference>
<evidence type="ECO:0000256" key="2">
    <source>
        <dbReference type="ARBA" id="ARBA00023015"/>
    </source>
</evidence>
<proteinExistence type="predicted"/>
<dbReference type="Pfam" id="PF00172">
    <property type="entry name" value="Zn_clus"/>
    <property type="match status" value="1"/>
</dbReference>
<dbReference type="InterPro" id="IPR036864">
    <property type="entry name" value="Zn2-C6_fun-type_DNA-bd_sf"/>
</dbReference>
<dbReference type="EMBL" id="JRHA01000003">
    <property type="protein sequence ID" value="PQK12487.1"/>
    <property type="molecule type" value="Genomic_DNA"/>
</dbReference>
<dbReference type="CDD" id="cd00067">
    <property type="entry name" value="GAL4"/>
    <property type="match status" value="1"/>
</dbReference>
<dbReference type="GO" id="GO:0000435">
    <property type="term" value="P:positive regulation of transcription from RNA polymerase II promoter by galactose"/>
    <property type="evidence" value="ECO:0007669"/>
    <property type="project" value="TreeGrafter"/>
</dbReference>
<keyword evidence="1" id="KW-0479">Metal-binding</keyword>
<dbReference type="SUPFAM" id="SSF57701">
    <property type="entry name" value="Zn2/Cys6 DNA-binding domain"/>
    <property type="match status" value="1"/>
</dbReference>
<dbReference type="GO" id="GO:0000978">
    <property type="term" value="F:RNA polymerase II cis-regulatory region sequence-specific DNA binding"/>
    <property type="evidence" value="ECO:0007669"/>
    <property type="project" value="TreeGrafter"/>
</dbReference>
<reference evidence="7 8" key="1">
    <citation type="submission" date="2016-07" db="EMBL/GenBank/DDBJ databases">
        <title>Comparative genomics of the entomopathogenic fungus Beauveria bassiana.</title>
        <authorList>
            <person name="Valero Jimenez C.A."/>
            <person name="Zwaan B.J."/>
            <person name="Van Kan J.A."/>
            <person name="Takken W."/>
            <person name="Debets A.J."/>
            <person name="Schoustra S.E."/>
            <person name="Koenraadt C.J."/>
        </authorList>
    </citation>
    <scope>NUCLEOTIDE SEQUENCE [LARGE SCALE GENOMIC DNA]</scope>
    <source>
        <strain evidence="7 8">ARSEF 8028</strain>
    </source>
</reference>
<dbReference type="InterPro" id="IPR051127">
    <property type="entry name" value="Fungal_SecMet_Regulators"/>
</dbReference>
<dbReference type="OrthoDB" id="4064873at2759"/>
<dbReference type="InterPro" id="IPR007219">
    <property type="entry name" value="XnlR_reg_dom"/>
</dbReference>
<feature type="region of interest" description="Disordered" evidence="5">
    <location>
        <begin position="55"/>
        <end position="100"/>
    </location>
</feature>
<comment type="caution">
    <text evidence="7">The sequence shown here is derived from an EMBL/GenBank/DDBJ whole genome shotgun (WGS) entry which is preliminary data.</text>
</comment>
<dbReference type="Pfam" id="PF04082">
    <property type="entry name" value="Fungal_trans"/>
    <property type="match status" value="1"/>
</dbReference>
<evidence type="ECO:0000259" key="6">
    <source>
        <dbReference type="PROSITE" id="PS50048"/>
    </source>
</evidence>
<sequence length="737" mass="81208">MTRSKVLDEQRKRIGQACKGCQTRKQKCDGQLPCSGCEKRGHLCTYDPLRKRKSVTRMPKQDGGILPSSKGLSSPFSLQKAKLESGNSPPLRSPLGGNFLHHGSYESPSAMSEWSNAPDVPLDRCESSAAATRVSSQSSVYICGSSSASFIAEVKKLVLPLSGPCIFTQSHDNLTKLGSNARPQMLPKAVALPDRVMAEHLVKLAGQYSNHLVELLDESTIKELLQTCYSKPHEQEPGSLCLLYLLFAAGSVILEAQKNTDYSHPVPCSVETAVKSEEYFEFAEATLMRFGGYENYEVWMIQAWALMTVYSLAASKLNAADVYIGLAVRAADVLGINHPPGATSRAPADGKANALHAKLWKCLYVLDSVVAALLGRQPHTLKEDKTKPTVPADCSPSSPVGRDGCLEFNVASAKTIRKALKLVYNQRHFPAEKASSMLQQAQLYAPPNLAYLGNQDGVDHLATQHAVLFRHYTAMVLSRPFLIQELSQLSKMKYLERSDTTWKYLSETCIVIAHQAVERTSEALDQCRHFQNDYMWRPCLFTALLVILTNRFFDFFEYPNSEAIIARAFEILDIRSARNPTEESELSSLHALRRLVEDRKRRSLPMGRPAYLDMAPPYAGYDVHGDNRTSPIFPLHDFAAACADSTYCDSDGCRYSVQSMPSPDYMESVAASAGVTPLTTTTATAWSSGPIPSINLPRCGSDAGCYSFAVQQDGYDGDAMQVTQDYTAYTGQQLYLS</sequence>
<evidence type="ECO:0000313" key="8">
    <source>
        <dbReference type="Proteomes" id="UP000237441"/>
    </source>
</evidence>
<accession>A0A2S7Y8Q1</accession>
<name>A0A2S7Y8Q1_BEABA</name>
<protein>
    <recommendedName>
        <fullName evidence="6">Zn(2)-C6 fungal-type domain-containing protein</fullName>
    </recommendedName>
</protein>
<dbReference type="SMART" id="SM00066">
    <property type="entry name" value="GAL4"/>
    <property type="match status" value="1"/>
</dbReference>
<dbReference type="PANTHER" id="PTHR47424:SF9">
    <property type="entry name" value="TAH-2"/>
    <property type="match status" value="1"/>
</dbReference>
<dbReference type="SMART" id="SM00906">
    <property type="entry name" value="Fungal_trans"/>
    <property type="match status" value="1"/>
</dbReference>
<organism evidence="7 8">
    <name type="scientific">Beauveria bassiana</name>
    <name type="common">White muscardine disease fungus</name>
    <name type="synonym">Tritirachium shiotae</name>
    <dbReference type="NCBI Taxonomy" id="176275"/>
    <lineage>
        <taxon>Eukaryota</taxon>
        <taxon>Fungi</taxon>
        <taxon>Dikarya</taxon>
        <taxon>Ascomycota</taxon>
        <taxon>Pezizomycotina</taxon>
        <taxon>Sordariomycetes</taxon>
        <taxon>Hypocreomycetidae</taxon>
        <taxon>Hypocreales</taxon>
        <taxon>Cordycipitaceae</taxon>
        <taxon>Beauveria</taxon>
    </lineage>
</organism>
<gene>
    <name evidence="7" type="ORF">BB8028_0003g11040</name>
</gene>
<feature type="domain" description="Zn(2)-C6 fungal-type" evidence="6">
    <location>
        <begin position="17"/>
        <end position="46"/>
    </location>
</feature>
<evidence type="ECO:0000256" key="4">
    <source>
        <dbReference type="ARBA" id="ARBA00023242"/>
    </source>
</evidence>
<keyword evidence="3" id="KW-0804">Transcription</keyword>
<dbReference type="Proteomes" id="UP000237441">
    <property type="component" value="Unassembled WGS sequence"/>
</dbReference>
<dbReference type="GO" id="GO:0005634">
    <property type="term" value="C:nucleus"/>
    <property type="evidence" value="ECO:0007669"/>
    <property type="project" value="TreeGrafter"/>
</dbReference>
<evidence type="ECO:0000256" key="5">
    <source>
        <dbReference type="SAM" id="MobiDB-lite"/>
    </source>
</evidence>
<dbReference type="PANTHER" id="PTHR47424">
    <property type="entry name" value="REGULATORY PROTEIN GAL4"/>
    <property type="match status" value="1"/>
</dbReference>
<dbReference type="PROSITE" id="PS50048">
    <property type="entry name" value="ZN2_CY6_FUNGAL_2"/>
    <property type="match status" value="1"/>
</dbReference>
<dbReference type="GO" id="GO:0008270">
    <property type="term" value="F:zinc ion binding"/>
    <property type="evidence" value="ECO:0007669"/>
    <property type="project" value="InterPro"/>
</dbReference>
<keyword evidence="4" id="KW-0539">Nucleus</keyword>
<evidence type="ECO:0000313" key="7">
    <source>
        <dbReference type="EMBL" id="PQK12487.1"/>
    </source>
</evidence>
<dbReference type="GO" id="GO:0006351">
    <property type="term" value="P:DNA-templated transcription"/>
    <property type="evidence" value="ECO:0007669"/>
    <property type="project" value="InterPro"/>
</dbReference>
<evidence type="ECO:0000256" key="1">
    <source>
        <dbReference type="ARBA" id="ARBA00022723"/>
    </source>
</evidence>
<dbReference type="AlphaFoldDB" id="A0A2S7Y8Q1"/>
<keyword evidence="2" id="KW-0805">Transcription regulation</keyword>